<evidence type="ECO:0000313" key="2">
    <source>
        <dbReference type="EMBL" id="MBO8437708.1"/>
    </source>
</evidence>
<name>A0A9D9H7F1_9BACT</name>
<evidence type="ECO:0000256" key="1">
    <source>
        <dbReference type="SAM" id="Phobius"/>
    </source>
</evidence>
<comment type="caution">
    <text evidence="2">The sequence shown here is derived from an EMBL/GenBank/DDBJ whole genome shotgun (WGS) entry which is preliminary data.</text>
</comment>
<keyword evidence="1" id="KW-0812">Transmembrane</keyword>
<dbReference type="AlphaFoldDB" id="A0A9D9H7F1"/>
<feature type="transmembrane region" description="Helical" evidence="1">
    <location>
        <begin position="109"/>
        <end position="128"/>
    </location>
</feature>
<protein>
    <submittedName>
        <fullName evidence="2">HXXEE domain-containing protein</fullName>
    </submittedName>
</protein>
<dbReference type="EMBL" id="JADIMW010000022">
    <property type="protein sequence ID" value="MBO8437708.1"/>
    <property type="molecule type" value="Genomic_DNA"/>
</dbReference>
<reference evidence="2" key="1">
    <citation type="submission" date="2020-10" db="EMBL/GenBank/DDBJ databases">
        <authorList>
            <person name="Gilroy R."/>
        </authorList>
    </citation>
    <scope>NUCLEOTIDE SEQUENCE</scope>
    <source>
        <strain evidence="2">G3-4614</strain>
    </source>
</reference>
<organism evidence="2 3">
    <name type="scientific">Candidatus Caccoplasma merdipullorum</name>
    <dbReference type="NCBI Taxonomy" id="2840718"/>
    <lineage>
        <taxon>Bacteria</taxon>
        <taxon>Pseudomonadati</taxon>
        <taxon>Bacteroidota</taxon>
        <taxon>Bacteroidia</taxon>
        <taxon>Bacteroidales</taxon>
        <taxon>Bacteroidaceae</taxon>
        <taxon>Bacteroidaceae incertae sedis</taxon>
        <taxon>Candidatus Caccoplasma</taxon>
    </lineage>
</organism>
<proteinExistence type="predicted"/>
<reference evidence="2" key="2">
    <citation type="journal article" date="2021" name="PeerJ">
        <title>Extensive microbial diversity within the chicken gut microbiome revealed by metagenomics and culture.</title>
        <authorList>
            <person name="Gilroy R."/>
            <person name="Ravi A."/>
            <person name="Getino M."/>
            <person name="Pursley I."/>
            <person name="Horton D.L."/>
            <person name="Alikhan N.F."/>
            <person name="Baker D."/>
            <person name="Gharbi K."/>
            <person name="Hall N."/>
            <person name="Watson M."/>
            <person name="Adriaenssens E.M."/>
            <person name="Foster-Nyarko E."/>
            <person name="Jarju S."/>
            <person name="Secka A."/>
            <person name="Antonio M."/>
            <person name="Oren A."/>
            <person name="Chaudhuri R.R."/>
            <person name="La Ragione R."/>
            <person name="Hildebrand F."/>
            <person name="Pallen M.J."/>
        </authorList>
    </citation>
    <scope>NUCLEOTIDE SEQUENCE</scope>
    <source>
        <strain evidence="2">G3-4614</strain>
    </source>
</reference>
<dbReference type="Pfam" id="PF13787">
    <property type="entry name" value="HXXEE"/>
    <property type="match status" value="1"/>
</dbReference>
<dbReference type="Proteomes" id="UP000823636">
    <property type="component" value="Unassembled WGS sequence"/>
</dbReference>
<dbReference type="InterPro" id="IPR025671">
    <property type="entry name" value="HXXEE"/>
</dbReference>
<evidence type="ECO:0000313" key="3">
    <source>
        <dbReference type="Proteomes" id="UP000823636"/>
    </source>
</evidence>
<accession>A0A9D9H7F1</accession>
<keyword evidence="1" id="KW-1133">Transmembrane helix</keyword>
<feature type="transmembrane region" description="Helical" evidence="1">
    <location>
        <begin position="140"/>
        <end position="161"/>
    </location>
</feature>
<keyword evidence="1" id="KW-0472">Membrane</keyword>
<sequence length="169" mass="19239">MTLLSIILLLPVFFAIHELEEIIMMQRWVSKNRSTLYDRYPKIGFIIRLMEKVNTRGIAIIAAEEFVIVSACTFATAYTGNIVAWYCCLAAFGIHLVIHLFQFITWRRYIPAIVTSLLCLPYCIYAIYRISGLLTQTEFILYAAVGIAIGVINLLAMHFVVGKSTCKYI</sequence>
<feature type="transmembrane region" description="Helical" evidence="1">
    <location>
        <begin position="83"/>
        <end position="102"/>
    </location>
</feature>
<gene>
    <name evidence="2" type="ORF">IAC54_02270</name>
</gene>